<gene>
    <name evidence="2" type="ORF">BSTAB16_5630</name>
</gene>
<feature type="transmembrane region" description="Helical" evidence="1">
    <location>
        <begin position="25"/>
        <end position="43"/>
    </location>
</feature>
<evidence type="ECO:0000256" key="1">
    <source>
        <dbReference type="SAM" id="Phobius"/>
    </source>
</evidence>
<organism evidence="2 3">
    <name type="scientific">Burkholderia stabilis</name>
    <dbReference type="NCBI Taxonomy" id="95485"/>
    <lineage>
        <taxon>Bacteria</taxon>
        <taxon>Pseudomonadati</taxon>
        <taxon>Pseudomonadota</taxon>
        <taxon>Betaproteobacteria</taxon>
        <taxon>Burkholderiales</taxon>
        <taxon>Burkholderiaceae</taxon>
        <taxon>Burkholderia</taxon>
        <taxon>Burkholderia cepacia complex</taxon>
    </lineage>
</organism>
<keyword evidence="1" id="KW-0472">Membrane</keyword>
<protein>
    <submittedName>
        <fullName evidence="2">Uncharacterized protein</fullName>
    </submittedName>
</protein>
<dbReference type="Proteomes" id="UP000268684">
    <property type="component" value="Chromosome II"/>
</dbReference>
<dbReference type="GeneID" id="71060126"/>
<keyword evidence="1" id="KW-1133">Transmembrane helix</keyword>
<dbReference type="AlphaFoldDB" id="A0AAJ5NBL5"/>
<accession>A0AAJ5NBL5</accession>
<name>A0AAJ5NBL5_9BURK</name>
<dbReference type="EMBL" id="LR025743">
    <property type="protein sequence ID" value="VBB15434.1"/>
    <property type="molecule type" value="Genomic_DNA"/>
</dbReference>
<evidence type="ECO:0000313" key="2">
    <source>
        <dbReference type="EMBL" id="VBB15434.1"/>
    </source>
</evidence>
<reference evidence="2 3" key="1">
    <citation type="submission" date="2017-11" db="EMBL/GenBank/DDBJ databases">
        <authorList>
            <person name="Seth-Smith MB H."/>
        </authorList>
    </citation>
    <scope>NUCLEOTIDE SEQUENCE [LARGE SCALE GENOMIC DNA]</scope>
    <source>
        <strain evidence="2">E</strain>
    </source>
</reference>
<evidence type="ECO:0000313" key="3">
    <source>
        <dbReference type="Proteomes" id="UP000268684"/>
    </source>
</evidence>
<keyword evidence="1" id="KW-0812">Transmembrane</keyword>
<proteinExistence type="predicted"/>
<keyword evidence="3" id="KW-1185">Reference proteome</keyword>
<sequence length="47" mass="4811">MSELGKTIVECVDKLADKASSLTPLLQVIAVIIGLTVIGVMVAKGGK</sequence>
<dbReference type="RefSeq" id="WP_155631280.1">
    <property type="nucleotide sequence ID" value="NZ_JAKDEA010000045.1"/>
</dbReference>